<proteinExistence type="predicted"/>
<feature type="domain" description="Transcriptional regulator DauR-like HTH" evidence="2">
    <location>
        <begin position="149"/>
        <end position="210"/>
    </location>
</feature>
<dbReference type="Pfam" id="PF08348">
    <property type="entry name" value="PAS_6"/>
    <property type="match status" value="1"/>
</dbReference>
<keyword evidence="4" id="KW-1185">Reference proteome</keyword>
<gene>
    <name evidence="3" type="ORF">DWU98_04110</name>
</gene>
<feature type="domain" description="YheO-like" evidence="1">
    <location>
        <begin position="16"/>
        <end position="120"/>
    </location>
</feature>
<dbReference type="Proteomes" id="UP000254258">
    <property type="component" value="Unassembled WGS sequence"/>
</dbReference>
<dbReference type="Pfam" id="PF13309">
    <property type="entry name" value="HTH_22"/>
    <property type="match status" value="1"/>
</dbReference>
<evidence type="ECO:0008006" key="5">
    <source>
        <dbReference type="Google" id="ProtNLM"/>
    </source>
</evidence>
<accession>A0A370X5Q9</accession>
<protein>
    <recommendedName>
        <fullName evidence="5">Transcriptional regulator</fullName>
    </recommendedName>
</protein>
<evidence type="ECO:0000259" key="2">
    <source>
        <dbReference type="Pfam" id="PF13309"/>
    </source>
</evidence>
<name>A0A370X5Q9_9GAMM</name>
<dbReference type="InterPro" id="IPR013559">
    <property type="entry name" value="YheO"/>
</dbReference>
<organism evidence="3 4">
    <name type="scientific">Dyella monticola</name>
    <dbReference type="NCBI Taxonomy" id="1927958"/>
    <lineage>
        <taxon>Bacteria</taxon>
        <taxon>Pseudomonadati</taxon>
        <taxon>Pseudomonadota</taxon>
        <taxon>Gammaproteobacteria</taxon>
        <taxon>Lysobacterales</taxon>
        <taxon>Rhodanobacteraceae</taxon>
        <taxon>Dyella</taxon>
    </lineage>
</organism>
<dbReference type="InterPro" id="IPR039446">
    <property type="entry name" value="DauR-like"/>
</dbReference>
<dbReference type="PANTHER" id="PTHR35568:SF1">
    <property type="entry name" value="TRANSCRIPTIONAL REGULATOR DAUR"/>
    <property type="match status" value="1"/>
</dbReference>
<dbReference type="InterPro" id="IPR039445">
    <property type="entry name" value="DauR-like_HTH"/>
</dbReference>
<reference evidence="3 4" key="1">
    <citation type="submission" date="2018-07" db="EMBL/GenBank/DDBJ databases">
        <title>Dyella monticola sp. nov. and Dyella psychrodurans sp. nov. isolated from monsoon evergreen broad-leaved forest soil of Dinghu Mountain, China.</title>
        <authorList>
            <person name="Gao Z."/>
            <person name="Qiu L."/>
        </authorList>
    </citation>
    <scope>NUCLEOTIDE SEQUENCE [LARGE SCALE GENOMIC DNA]</scope>
    <source>
        <strain evidence="3 4">4G-K06</strain>
    </source>
</reference>
<sequence length="215" mass="23786">MPNVMAKTAKTKRAALTRFFPVADAVAALFKPHVEVVIHDLTTNQIAYIVNAFSKRRVGQSSADDRFDESTLKRDVIGPYRKVNRDGHNLRSVTATLRDDEARPMAMMCINFDVSALEHIGEQVASLAFLPGSLEPHAPFFHDNWRQALERAIGSFEARAGVAAPLMDPGTRRQLISELDAAGLLNVRNAPAVVAERMSISRAGLYGYLKSIRER</sequence>
<evidence type="ECO:0000259" key="1">
    <source>
        <dbReference type="Pfam" id="PF08348"/>
    </source>
</evidence>
<dbReference type="PANTHER" id="PTHR35568">
    <property type="entry name" value="TRANSCRIPTIONAL REGULATOR DAUR"/>
    <property type="match status" value="1"/>
</dbReference>
<evidence type="ECO:0000313" key="3">
    <source>
        <dbReference type="EMBL" id="RDS83535.1"/>
    </source>
</evidence>
<comment type="caution">
    <text evidence="3">The sequence shown here is derived from an EMBL/GenBank/DDBJ whole genome shotgun (WGS) entry which is preliminary data.</text>
</comment>
<dbReference type="EMBL" id="QRBE01000002">
    <property type="protein sequence ID" value="RDS83535.1"/>
    <property type="molecule type" value="Genomic_DNA"/>
</dbReference>
<dbReference type="AlphaFoldDB" id="A0A370X5Q9"/>
<evidence type="ECO:0000313" key="4">
    <source>
        <dbReference type="Proteomes" id="UP000254258"/>
    </source>
</evidence>